<evidence type="ECO:0008006" key="3">
    <source>
        <dbReference type="Google" id="ProtNLM"/>
    </source>
</evidence>
<organism evidence="1 2">
    <name type="scientific">Mycolicibacterium hodleri</name>
    <dbReference type="NCBI Taxonomy" id="49897"/>
    <lineage>
        <taxon>Bacteria</taxon>
        <taxon>Bacillati</taxon>
        <taxon>Actinomycetota</taxon>
        <taxon>Actinomycetes</taxon>
        <taxon>Mycobacteriales</taxon>
        <taxon>Mycobacteriaceae</taxon>
        <taxon>Mycolicibacterium</taxon>
    </lineage>
</organism>
<dbReference type="RefSeq" id="WP_140689854.1">
    <property type="nucleotide sequence ID" value="NZ_RCZG01000003.1"/>
</dbReference>
<gene>
    <name evidence="1" type="ORF">EAH80_09605</name>
</gene>
<proteinExistence type="predicted"/>
<dbReference type="InterPro" id="IPR019587">
    <property type="entry name" value="Polyketide_cyclase/dehydratase"/>
</dbReference>
<dbReference type="Gene3D" id="3.30.530.20">
    <property type="match status" value="1"/>
</dbReference>
<reference evidence="1 2" key="1">
    <citation type="journal article" date="2019" name="Environ. Microbiol.">
        <title>Species interactions and distinct microbial communities in high Arctic permafrost affected cryosols are associated with the CH4 and CO2 gas fluxes.</title>
        <authorList>
            <person name="Altshuler I."/>
            <person name="Hamel J."/>
            <person name="Turney S."/>
            <person name="Magnuson E."/>
            <person name="Levesque R."/>
            <person name="Greer C."/>
            <person name="Whyte L.G."/>
        </authorList>
    </citation>
    <scope>NUCLEOTIDE SEQUENCE [LARGE SCALE GENOMIC DNA]</scope>
    <source>
        <strain evidence="1 2">S5.20</strain>
    </source>
</reference>
<dbReference type="InterPro" id="IPR023393">
    <property type="entry name" value="START-like_dom_sf"/>
</dbReference>
<dbReference type="EMBL" id="RCZG01000003">
    <property type="protein sequence ID" value="TPG35035.1"/>
    <property type="molecule type" value="Genomic_DNA"/>
</dbReference>
<sequence>MPTFTFSETTTATPQSVLDALTDFGPQRSKLFPNSADKYLEVHAKTATTADVTEGSSGVWERLHYDWSDPHRIHLRTVDSNTWSNKSGHEWVLTPQVRGTRVDVTVIRDPKNLRGRVVGGLLLRFTGRRLIGGQLRSLLTGLE</sequence>
<evidence type="ECO:0000313" key="1">
    <source>
        <dbReference type="EMBL" id="TPG35035.1"/>
    </source>
</evidence>
<accession>A0A502EBC9</accession>
<dbReference type="SUPFAM" id="SSF55961">
    <property type="entry name" value="Bet v1-like"/>
    <property type="match status" value="1"/>
</dbReference>
<evidence type="ECO:0000313" key="2">
    <source>
        <dbReference type="Proteomes" id="UP000320095"/>
    </source>
</evidence>
<protein>
    <recommendedName>
        <fullName evidence="3">SRPBCC family protein</fullName>
    </recommendedName>
</protein>
<dbReference type="OrthoDB" id="3290460at2"/>
<keyword evidence="2" id="KW-1185">Reference proteome</keyword>
<name>A0A502EBC9_9MYCO</name>
<dbReference type="Pfam" id="PF10604">
    <property type="entry name" value="Polyketide_cyc2"/>
    <property type="match status" value="1"/>
</dbReference>
<dbReference type="Proteomes" id="UP000320095">
    <property type="component" value="Unassembled WGS sequence"/>
</dbReference>
<dbReference type="AlphaFoldDB" id="A0A502EBC9"/>
<comment type="caution">
    <text evidence="1">The sequence shown here is derived from an EMBL/GenBank/DDBJ whole genome shotgun (WGS) entry which is preliminary data.</text>
</comment>